<keyword evidence="2" id="KW-1185">Reference proteome</keyword>
<sequence>MGDPIGREASGGCGCSNFGHSCYGGMGKRASTDDPYNTNEVVLQNGYQDLEENPAFVFTGPRSSFSPKAKMNQQQYDNLSRLIRQWSSCSGLNIINASQTRDTTILNDICNKLFQKSDQGISSYLKNPEKG</sequence>
<evidence type="ECO:0000313" key="2">
    <source>
        <dbReference type="Proteomes" id="UP001154078"/>
    </source>
</evidence>
<dbReference type="Proteomes" id="UP001154078">
    <property type="component" value="Chromosome 3"/>
</dbReference>
<evidence type="ECO:0000313" key="1">
    <source>
        <dbReference type="EMBL" id="CAH0553902.1"/>
    </source>
</evidence>
<organism evidence="1 2">
    <name type="scientific">Brassicogethes aeneus</name>
    <name type="common">Rape pollen beetle</name>
    <name type="synonym">Meligethes aeneus</name>
    <dbReference type="NCBI Taxonomy" id="1431903"/>
    <lineage>
        <taxon>Eukaryota</taxon>
        <taxon>Metazoa</taxon>
        <taxon>Ecdysozoa</taxon>
        <taxon>Arthropoda</taxon>
        <taxon>Hexapoda</taxon>
        <taxon>Insecta</taxon>
        <taxon>Pterygota</taxon>
        <taxon>Neoptera</taxon>
        <taxon>Endopterygota</taxon>
        <taxon>Coleoptera</taxon>
        <taxon>Polyphaga</taxon>
        <taxon>Cucujiformia</taxon>
        <taxon>Nitidulidae</taxon>
        <taxon>Meligethinae</taxon>
        <taxon>Brassicogethes</taxon>
    </lineage>
</organism>
<accession>A0A9P0B2U3</accession>
<name>A0A9P0B2U3_BRAAE</name>
<dbReference type="EMBL" id="OV121134">
    <property type="protein sequence ID" value="CAH0553902.1"/>
    <property type="molecule type" value="Genomic_DNA"/>
</dbReference>
<reference evidence="1" key="1">
    <citation type="submission" date="2021-12" db="EMBL/GenBank/DDBJ databases">
        <authorList>
            <person name="King R."/>
        </authorList>
    </citation>
    <scope>NUCLEOTIDE SEQUENCE</scope>
</reference>
<protein>
    <submittedName>
        <fullName evidence="1">Uncharacterized protein</fullName>
    </submittedName>
</protein>
<proteinExistence type="predicted"/>
<dbReference type="AlphaFoldDB" id="A0A9P0B2U3"/>
<gene>
    <name evidence="1" type="ORF">MELIAE_LOCUS5791</name>
</gene>
<dbReference type="OrthoDB" id="6366777at2759"/>